<dbReference type="PRINTS" id="PR00420">
    <property type="entry name" value="RNGMNOXGNASE"/>
</dbReference>
<evidence type="ECO:0000313" key="7">
    <source>
        <dbReference type="Proteomes" id="UP000597444"/>
    </source>
</evidence>
<keyword evidence="2" id="KW-0285">Flavoprotein</keyword>
<keyword evidence="7" id="KW-1185">Reference proteome</keyword>
<dbReference type="RefSeq" id="WP_220208917.1">
    <property type="nucleotide sequence ID" value="NZ_BNJK01000002.1"/>
</dbReference>
<dbReference type="PANTHER" id="PTHR43004">
    <property type="entry name" value="TRK SYSTEM POTASSIUM UPTAKE PROTEIN"/>
    <property type="match status" value="1"/>
</dbReference>
<evidence type="ECO:0000256" key="1">
    <source>
        <dbReference type="ARBA" id="ARBA00001974"/>
    </source>
</evidence>
<sequence length="550" mass="59763">MIHEEVPVLIVGGGIVGLSASLFLLHQDVPSLLVERHSGTSIHPRARGTNGRTMEIYREVGLDEKIRVTGEALAPALGWLKGETLVGAENWTVERWQQMAQHNFAFGGKDMGQLSPVSGARCTQDLLEPLLLEAARERGGDLRFYTELVSFEHDEAGVTALIRDRATGVERTVRAQYMIAADGARAHIREQLDIATNGQGSQGHLLNILFHADLGDLVRGREFSACIIELPERRGLVTAINNTDRWVFHLTYDPTKGETPDDFPPERCLEILHTALGLPDLEIQILSILPWEAAVRVAETFQQGRIFLAGDAAHQMPPWGGKGANSGIADVHNLAWKLAAVLKGRAAPALLQTYDVERRPVGYASAVESGSMSGKGGLPNGDMFIFQAAKKGVTADLAGIFTRVFGFGYEYASQAIIPEEAAATVEPGTLDGHPGTRTPHVWIERQEQRISTLDLFGCDFVLLSGSEGAAWCEAARAVAARTSLNLVAYRVGPVGDVQDTENEWQSRAGIQADGALLVRPDGFVAWRSQIGVSQPEQTLEAVLSKMLYNK</sequence>
<dbReference type="Gene3D" id="3.50.50.60">
    <property type="entry name" value="FAD/NAD(P)-binding domain"/>
    <property type="match status" value="1"/>
</dbReference>
<dbReference type="PANTHER" id="PTHR43004:SF19">
    <property type="entry name" value="BINDING MONOOXYGENASE, PUTATIVE (JCVI)-RELATED"/>
    <property type="match status" value="1"/>
</dbReference>
<dbReference type="InterPro" id="IPR002938">
    <property type="entry name" value="FAD-bd"/>
</dbReference>
<keyword evidence="6" id="KW-0503">Monooxygenase</keyword>
<dbReference type="GO" id="GO:0016709">
    <property type="term" value="F:oxidoreductase activity, acting on paired donors, with incorporation or reduction of molecular oxygen, NAD(P)H as one donor, and incorporation of one atom of oxygen"/>
    <property type="evidence" value="ECO:0007669"/>
    <property type="project" value="UniProtKB-ARBA"/>
</dbReference>
<keyword evidence="3" id="KW-0274">FAD</keyword>
<dbReference type="Gene3D" id="3.40.30.120">
    <property type="match status" value="1"/>
</dbReference>
<feature type="domain" description="FAD-binding" evidence="5">
    <location>
        <begin position="5"/>
        <end position="363"/>
    </location>
</feature>
<proteinExistence type="predicted"/>
<evidence type="ECO:0000313" key="6">
    <source>
        <dbReference type="EMBL" id="GHO98152.1"/>
    </source>
</evidence>
<evidence type="ECO:0000256" key="2">
    <source>
        <dbReference type="ARBA" id="ARBA00022630"/>
    </source>
</evidence>
<reference evidence="6" key="1">
    <citation type="submission" date="2020-10" db="EMBL/GenBank/DDBJ databases">
        <title>Taxonomic study of unclassified bacteria belonging to the class Ktedonobacteria.</title>
        <authorList>
            <person name="Yabe S."/>
            <person name="Wang C.M."/>
            <person name="Zheng Y."/>
            <person name="Sakai Y."/>
            <person name="Cavaletti L."/>
            <person name="Monciardini P."/>
            <person name="Donadio S."/>
        </authorList>
    </citation>
    <scope>NUCLEOTIDE SEQUENCE</scope>
    <source>
        <strain evidence="6">ID150040</strain>
    </source>
</reference>
<dbReference type="Pfam" id="PF01494">
    <property type="entry name" value="FAD_binding_3"/>
    <property type="match status" value="1"/>
</dbReference>
<dbReference type="InterPro" id="IPR036188">
    <property type="entry name" value="FAD/NAD-bd_sf"/>
</dbReference>
<comment type="caution">
    <text evidence="6">The sequence shown here is derived from an EMBL/GenBank/DDBJ whole genome shotgun (WGS) entry which is preliminary data.</text>
</comment>
<dbReference type="InterPro" id="IPR050641">
    <property type="entry name" value="RIFMO-like"/>
</dbReference>
<dbReference type="SUPFAM" id="SSF51905">
    <property type="entry name" value="FAD/NAD(P)-binding domain"/>
    <property type="match status" value="1"/>
</dbReference>
<accession>A0A8J3N4F6</accession>
<keyword evidence="4" id="KW-1133">Transmembrane helix</keyword>
<dbReference type="AlphaFoldDB" id="A0A8J3N4F6"/>
<evidence type="ECO:0000256" key="3">
    <source>
        <dbReference type="ARBA" id="ARBA00022827"/>
    </source>
</evidence>
<dbReference type="Proteomes" id="UP000597444">
    <property type="component" value="Unassembled WGS sequence"/>
</dbReference>
<dbReference type="Gene3D" id="3.30.9.10">
    <property type="entry name" value="D-Amino Acid Oxidase, subunit A, domain 2"/>
    <property type="match status" value="1"/>
</dbReference>
<evidence type="ECO:0000259" key="5">
    <source>
        <dbReference type="Pfam" id="PF01494"/>
    </source>
</evidence>
<comment type="cofactor">
    <cofactor evidence="1">
        <name>FAD</name>
        <dbReference type="ChEBI" id="CHEBI:57692"/>
    </cofactor>
</comment>
<keyword evidence="4" id="KW-0812">Transmembrane</keyword>
<protein>
    <submittedName>
        <fullName evidence="6">FAD-binding monooxygenase</fullName>
    </submittedName>
</protein>
<name>A0A8J3N4F6_9CHLR</name>
<keyword evidence="6" id="KW-0560">Oxidoreductase</keyword>
<organism evidence="6 7">
    <name type="scientific">Reticulibacter mediterranei</name>
    <dbReference type="NCBI Taxonomy" id="2778369"/>
    <lineage>
        <taxon>Bacteria</taxon>
        <taxon>Bacillati</taxon>
        <taxon>Chloroflexota</taxon>
        <taxon>Ktedonobacteria</taxon>
        <taxon>Ktedonobacterales</taxon>
        <taxon>Reticulibacteraceae</taxon>
        <taxon>Reticulibacter</taxon>
    </lineage>
</organism>
<dbReference type="GO" id="GO:0071949">
    <property type="term" value="F:FAD binding"/>
    <property type="evidence" value="ECO:0007669"/>
    <property type="project" value="InterPro"/>
</dbReference>
<keyword evidence="4" id="KW-0472">Membrane</keyword>
<gene>
    <name evidence="6" type="ORF">KSF_082000</name>
</gene>
<dbReference type="EMBL" id="BNJK01000002">
    <property type="protein sequence ID" value="GHO98152.1"/>
    <property type="molecule type" value="Genomic_DNA"/>
</dbReference>
<feature type="transmembrane region" description="Helical" evidence="4">
    <location>
        <begin position="6"/>
        <end position="25"/>
    </location>
</feature>
<evidence type="ECO:0000256" key="4">
    <source>
        <dbReference type="SAM" id="Phobius"/>
    </source>
</evidence>
<dbReference type="Pfam" id="PF21274">
    <property type="entry name" value="Rng_hyd_C"/>
    <property type="match status" value="1"/>
</dbReference>